<dbReference type="AlphaFoldDB" id="A0A068RKW9"/>
<dbReference type="VEuPathDB" id="FungiDB:LCOR_02333.1"/>
<evidence type="ECO:0000256" key="1">
    <source>
        <dbReference type="ARBA" id="ARBA00004275"/>
    </source>
</evidence>
<dbReference type="GO" id="GO:0016560">
    <property type="term" value="P:protein import into peroxisome matrix, docking"/>
    <property type="evidence" value="ECO:0007669"/>
    <property type="project" value="TreeGrafter"/>
</dbReference>
<dbReference type="OrthoDB" id="10006023at2759"/>
<proteinExistence type="inferred from homology"/>
<dbReference type="EMBL" id="CBTN010000007">
    <property type="protein sequence ID" value="CDH50624.1"/>
    <property type="molecule type" value="Genomic_DNA"/>
</dbReference>
<evidence type="ECO:0000256" key="4">
    <source>
        <dbReference type="ARBA" id="ARBA00022490"/>
    </source>
</evidence>
<sequence length="539" mass="60348">MDASQADCSSRGALNSVWKHFNVNRELHQARSGESSQRTVTKPFRSVTQHSSTFLQDDSTFNEFFSPLQHESPPPPPPPPPPLANPLPFTVDTPPPPLQVKAPDSWAREFNNNNGEDGHEQQLQDAWHYHSSHVTPATQLEHAYAQHFTSPQNSTKMSHVMMDEQWEKQFAAISIDSPSTSKQTSIYHSPIQQQHMEPFISQQQLPIPSASFAPETSTTSTTTTTISTPSAEENFDDWIDESDLPTNQGHGSIYEPDLGDYTFASANPYMEEKDTIDIPTSFDAILSLEATIRQDPENSSHAWVRLAQLHAQNDNHTAAVQALKKIRHDPSHHTMMQLALCYSSLELYPAAYYALEQWISQTYPDLVSTNGELPSEPYMLHRQVMDSFLAAATTKPDASTMDPDVQVGLAILSAASGEYHKAADCFRTALHMRPKDAVLWNRLGITLANDSKAEEAIDAYSHALELDPSYVSTRHHLSRSCITVRCYKEAAEHVLSALALYSREPSKHDVTTKALWDTMERALKMMVIDSMMGIGWELY</sequence>
<feature type="repeat" description="TPR" evidence="8">
    <location>
        <begin position="403"/>
        <end position="436"/>
    </location>
</feature>
<evidence type="ECO:0000256" key="8">
    <source>
        <dbReference type="PROSITE-ProRule" id="PRU00339"/>
    </source>
</evidence>
<accession>A0A068RKW9</accession>
<feature type="compositionally biased region" description="Polar residues" evidence="9">
    <location>
        <begin position="32"/>
        <end position="63"/>
    </location>
</feature>
<dbReference type="SUPFAM" id="SSF48452">
    <property type="entry name" value="TPR-like"/>
    <property type="match status" value="1"/>
</dbReference>
<dbReference type="GO" id="GO:0005829">
    <property type="term" value="C:cytosol"/>
    <property type="evidence" value="ECO:0007669"/>
    <property type="project" value="TreeGrafter"/>
</dbReference>
<keyword evidence="7" id="KW-0576">Peroxisome</keyword>
<evidence type="ECO:0000313" key="11">
    <source>
        <dbReference type="Proteomes" id="UP000027586"/>
    </source>
</evidence>
<keyword evidence="6 8" id="KW-0802">TPR repeat</keyword>
<keyword evidence="10" id="KW-0675">Receptor</keyword>
<dbReference type="Gene3D" id="1.25.40.10">
    <property type="entry name" value="Tetratricopeptide repeat domain"/>
    <property type="match status" value="1"/>
</dbReference>
<dbReference type="PANTHER" id="PTHR10130">
    <property type="entry name" value="PEROXISOMAL TARGETING SIGNAL 1 RECEPTOR PEX5"/>
    <property type="match status" value="1"/>
</dbReference>
<dbReference type="PANTHER" id="PTHR10130:SF0">
    <property type="entry name" value="GH08708P"/>
    <property type="match status" value="1"/>
</dbReference>
<dbReference type="STRING" id="1263082.A0A068RKW9"/>
<dbReference type="PROSITE" id="PS50005">
    <property type="entry name" value="TPR"/>
    <property type="match status" value="2"/>
</dbReference>
<dbReference type="InterPro" id="IPR011990">
    <property type="entry name" value="TPR-like_helical_dom_sf"/>
</dbReference>
<dbReference type="Proteomes" id="UP000027586">
    <property type="component" value="Unassembled WGS sequence"/>
</dbReference>
<protein>
    <submittedName>
        <fullName evidence="10">Peroxisomal targeting signal receptor</fullName>
    </submittedName>
</protein>
<keyword evidence="5" id="KW-0677">Repeat</keyword>
<evidence type="ECO:0000313" key="10">
    <source>
        <dbReference type="EMBL" id="CDH50624.1"/>
    </source>
</evidence>
<gene>
    <name evidence="10" type="ORF">LCOR_02333.1</name>
</gene>
<dbReference type="InterPro" id="IPR024111">
    <property type="entry name" value="PEX5/PEX5L"/>
</dbReference>
<comment type="similarity">
    <text evidence="3">Belongs to the peroxisomal targeting signal receptor family.</text>
</comment>
<name>A0A068RKW9_9FUNG</name>
<feature type="compositionally biased region" description="Pro residues" evidence="9">
    <location>
        <begin position="72"/>
        <end position="85"/>
    </location>
</feature>
<feature type="region of interest" description="Disordered" evidence="9">
    <location>
        <begin position="28"/>
        <end position="96"/>
    </location>
</feature>
<dbReference type="GO" id="GO:0005052">
    <property type="term" value="F:peroxisome matrix targeting signal-1 binding"/>
    <property type="evidence" value="ECO:0007669"/>
    <property type="project" value="TreeGrafter"/>
</dbReference>
<comment type="subcellular location">
    <subcellularLocation>
        <location evidence="2">Cytoplasm</location>
    </subcellularLocation>
    <subcellularLocation>
        <location evidence="1">Peroxisome</location>
    </subcellularLocation>
</comment>
<evidence type="ECO:0000256" key="6">
    <source>
        <dbReference type="ARBA" id="ARBA00022803"/>
    </source>
</evidence>
<evidence type="ECO:0000256" key="9">
    <source>
        <dbReference type="SAM" id="MobiDB-lite"/>
    </source>
</evidence>
<dbReference type="Pfam" id="PF13432">
    <property type="entry name" value="TPR_16"/>
    <property type="match status" value="2"/>
</dbReference>
<feature type="repeat" description="TPR" evidence="8">
    <location>
        <begin position="437"/>
        <end position="470"/>
    </location>
</feature>
<evidence type="ECO:0000256" key="5">
    <source>
        <dbReference type="ARBA" id="ARBA00022737"/>
    </source>
</evidence>
<organism evidence="10 11">
    <name type="scientific">Lichtheimia corymbifera JMRC:FSU:9682</name>
    <dbReference type="NCBI Taxonomy" id="1263082"/>
    <lineage>
        <taxon>Eukaryota</taxon>
        <taxon>Fungi</taxon>
        <taxon>Fungi incertae sedis</taxon>
        <taxon>Mucoromycota</taxon>
        <taxon>Mucoromycotina</taxon>
        <taxon>Mucoromycetes</taxon>
        <taxon>Mucorales</taxon>
        <taxon>Lichtheimiaceae</taxon>
        <taxon>Lichtheimia</taxon>
    </lineage>
</organism>
<dbReference type="GO" id="GO:0005778">
    <property type="term" value="C:peroxisomal membrane"/>
    <property type="evidence" value="ECO:0007669"/>
    <property type="project" value="TreeGrafter"/>
</dbReference>
<dbReference type="SMART" id="SM00028">
    <property type="entry name" value="TPR"/>
    <property type="match status" value="3"/>
</dbReference>
<comment type="caution">
    <text evidence="10">The sequence shown here is derived from an EMBL/GenBank/DDBJ whole genome shotgun (WGS) entry which is preliminary data.</text>
</comment>
<keyword evidence="4" id="KW-0963">Cytoplasm</keyword>
<evidence type="ECO:0000256" key="3">
    <source>
        <dbReference type="ARBA" id="ARBA00005348"/>
    </source>
</evidence>
<evidence type="ECO:0000256" key="2">
    <source>
        <dbReference type="ARBA" id="ARBA00004496"/>
    </source>
</evidence>
<reference evidence="10" key="1">
    <citation type="submission" date="2013-08" db="EMBL/GenBank/DDBJ databases">
        <title>Gene expansion shapes genome architecture in the human pathogen Lichtheimia corymbifera: an evolutionary genomics analysis in the ancient terrestrial Mucorales (Mucoromycotina).</title>
        <authorList>
            <person name="Schwartze V.U."/>
            <person name="Winter S."/>
            <person name="Shelest E."/>
            <person name="Marcet-Houben M."/>
            <person name="Horn F."/>
            <person name="Wehner S."/>
            <person name="Hoffmann K."/>
            <person name="Riege K."/>
            <person name="Sammeth M."/>
            <person name="Nowrousian M."/>
            <person name="Valiante V."/>
            <person name="Linde J."/>
            <person name="Jacobsen I.D."/>
            <person name="Marz M."/>
            <person name="Brakhage A.A."/>
            <person name="Gabaldon T."/>
            <person name="Bocker S."/>
            <person name="Voigt K."/>
        </authorList>
    </citation>
    <scope>NUCLEOTIDE SEQUENCE [LARGE SCALE GENOMIC DNA]</scope>
    <source>
        <strain evidence="10">FSU 9682</strain>
    </source>
</reference>
<keyword evidence="11" id="KW-1185">Reference proteome</keyword>
<evidence type="ECO:0000256" key="7">
    <source>
        <dbReference type="ARBA" id="ARBA00023140"/>
    </source>
</evidence>
<dbReference type="InterPro" id="IPR019734">
    <property type="entry name" value="TPR_rpt"/>
</dbReference>